<dbReference type="SUPFAM" id="SSF81383">
    <property type="entry name" value="F-box domain"/>
    <property type="match status" value="1"/>
</dbReference>
<dbReference type="Gene3D" id="3.80.10.10">
    <property type="entry name" value="Ribonuclease Inhibitor"/>
    <property type="match status" value="1"/>
</dbReference>
<gene>
    <name evidence="3" type="ORF">C2E21_2133</name>
</gene>
<dbReference type="SUPFAM" id="SSF52047">
    <property type="entry name" value="RNI-like"/>
    <property type="match status" value="1"/>
</dbReference>
<sequence>MQTRSAASRGAAGFAALPDDLVLAVLEALPLADRCGSAALVCGRFHALATHPSLLHAIELTLWENEWSGPAAEKRLAARLDSLCTFLVRHAVPHLRRLVLRVEPPHGTMPWEATCAALKTLLFRLAAHCSAYGGVLEELSITGHNLVLPLVGGCFAPLATLKSLKYDMGEDAEHFAADFVAPKLAALTGLQELWVTGREQQLSDGTVFPPAVTRLHLGCYDYYGLPASLSSLKRLQYFSVAYCPLEEEDLEPLALCPALTQLTLESCMHIPASLSQLTQLRVLRVEGTPEYEQEYPESRQALLGALCHRMEWVGGVPAEVGSLPQLANFCWRHGSSEELQDLQLPAGAWLASLRQLALPLDMAAASLQRLTAARQLECLVIQPYHPHWQGKPTQEEVRQRQLHQAAVLAWAVQHPRLSRLGLDDEEPEAVYDWRAALALARWPGRPPLAMVRSHQVFRELGCTPSI</sequence>
<dbReference type="AlphaFoldDB" id="A0A2P6TY10"/>
<dbReference type="Pfam" id="PF12937">
    <property type="entry name" value="F-box-like"/>
    <property type="match status" value="1"/>
</dbReference>
<dbReference type="Gene3D" id="1.20.1280.50">
    <property type="match status" value="1"/>
</dbReference>
<reference evidence="3 4" key="1">
    <citation type="journal article" date="2018" name="Plant J.">
        <title>Genome sequences of Chlorella sorokiniana UTEX 1602 and Micractinium conductrix SAG 241.80: implications to maltose excretion by a green alga.</title>
        <authorList>
            <person name="Arriola M.B."/>
            <person name="Velmurugan N."/>
            <person name="Zhang Y."/>
            <person name="Plunkett M.H."/>
            <person name="Hondzo H."/>
            <person name="Barney B.M."/>
        </authorList>
    </citation>
    <scope>NUCLEOTIDE SEQUENCE [LARGE SCALE GENOMIC DNA]</scope>
    <source>
        <strain evidence="4">UTEX 1602</strain>
    </source>
</reference>
<dbReference type="GO" id="GO:0005930">
    <property type="term" value="C:axoneme"/>
    <property type="evidence" value="ECO:0007669"/>
    <property type="project" value="UniProtKB-SubCell"/>
</dbReference>
<dbReference type="InterPro" id="IPR001810">
    <property type="entry name" value="F-box_dom"/>
</dbReference>
<protein>
    <submittedName>
        <fullName evidence="3">Disease resistance N</fullName>
    </submittedName>
</protein>
<evidence type="ECO:0000313" key="4">
    <source>
        <dbReference type="Proteomes" id="UP000239899"/>
    </source>
</evidence>
<evidence type="ECO:0000313" key="3">
    <source>
        <dbReference type="EMBL" id="PRW58954.1"/>
    </source>
</evidence>
<evidence type="ECO:0000259" key="2">
    <source>
        <dbReference type="Pfam" id="PF12937"/>
    </source>
</evidence>
<comment type="subcellular location">
    <subcellularLocation>
        <location evidence="1">Cytoplasm</location>
        <location evidence="1">Cytoskeleton</location>
        <location evidence="1">Cilium axoneme</location>
    </subcellularLocation>
</comment>
<proteinExistence type="predicted"/>
<comment type="caution">
    <text evidence="3">The sequence shown here is derived from an EMBL/GenBank/DDBJ whole genome shotgun (WGS) entry which is preliminary data.</text>
</comment>
<feature type="domain" description="F-box" evidence="2">
    <location>
        <begin position="15"/>
        <end position="56"/>
    </location>
</feature>
<dbReference type="OrthoDB" id="10553854at2759"/>
<dbReference type="InterPro" id="IPR032675">
    <property type="entry name" value="LRR_dom_sf"/>
</dbReference>
<evidence type="ECO:0000256" key="1">
    <source>
        <dbReference type="ARBA" id="ARBA00004430"/>
    </source>
</evidence>
<dbReference type="EMBL" id="LHPG02000004">
    <property type="protein sequence ID" value="PRW58954.1"/>
    <property type="molecule type" value="Genomic_DNA"/>
</dbReference>
<dbReference type="Proteomes" id="UP000239899">
    <property type="component" value="Unassembled WGS sequence"/>
</dbReference>
<keyword evidence="4" id="KW-1185">Reference proteome</keyword>
<accession>A0A2P6TY10</accession>
<organism evidence="3 4">
    <name type="scientific">Chlorella sorokiniana</name>
    <name type="common">Freshwater green alga</name>
    <dbReference type="NCBI Taxonomy" id="3076"/>
    <lineage>
        <taxon>Eukaryota</taxon>
        <taxon>Viridiplantae</taxon>
        <taxon>Chlorophyta</taxon>
        <taxon>core chlorophytes</taxon>
        <taxon>Trebouxiophyceae</taxon>
        <taxon>Chlorellales</taxon>
        <taxon>Chlorellaceae</taxon>
        <taxon>Chlorella clade</taxon>
        <taxon>Chlorella</taxon>
    </lineage>
</organism>
<name>A0A2P6TY10_CHLSO</name>
<dbReference type="InterPro" id="IPR036047">
    <property type="entry name" value="F-box-like_dom_sf"/>
</dbReference>